<evidence type="ECO:0000256" key="7">
    <source>
        <dbReference type="ARBA" id="ARBA00023237"/>
    </source>
</evidence>
<sequence>MKIYLIGLLIFGGSHVLLANAISPKSDTLRLTLKDAWQKAEENSRHIRIKNMEEEIANAELKDAKMERLPEIEVKGSAEKASNIPIYENGLFSKPSQHEIIHTLYKVGADFYLNIYNGNKLNLKIKENATLQKIREIQKKKAVSDIHYKTAALYLDLQKIFIFRDLIKKDIIDQKVQLKEIKSLYKNGVVLKSDLLRIELELSRREMALITIENDILIATQKLNIILGVPDEQIIIPEFPFSEWDKKATYDEYLTSALEHSFDYHVSEQHTELSMLKLKQVKANVTPKIGLYGEFYYANPQIFLFPYNPYWYSLGVVGVKASFSLSSLYHNPQKVKAAKIEFEKEEETHKDTEDKVRQQVKEAYLRYQEALKQIKVAEVNVIQAKENARIIKNTYFSQTSLVTDLLDADIQLLQTKFELESAKILAQNNYYLLQNIIGIL</sequence>
<evidence type="ECO:0000256" key="4">
    <source>
        <dbReference type="ARBA" id="ARBA00022452"/>
    </source>
</evidence>
<dbReference type="PANTHER" id="PTHR30026:SF23">
    <property type="entry name" value="TO APRF-PUTATIVE OUTER MEMBRANE EFFLUX PROTEIN OR SECRETED ALKALINE PHOSPHATASE-RELATED"/>
    <property type="match status" value="1"/>
</dbReference>
<dbReference type="GO" id="GO:0015562">
    <property type="term" value="F:efflux transmembrane transporter activity"/>
    <property type="evidence" value="ECO:0007669"/>
    <property type="project" value="InterPro"/>
</dbReference>
<evidence type="ECO:0000256" key="1">
    <source>
        <dbReference type="ARBA" id="ARBA00004442"/>
    </source>
</evidence>
<dbReference type="RefSeq" id="WP_162073030.1">
    <property type="nucleotide sequence ID" value="NZ_CACVBY010000037.1"/>
</dbReference>
<organism evidence="9 10">
    <name type="scientific">Chryseobacterium fistulae</name>
    <dbReference type="NCBI Taxonomy" id="2675058"/>
    <lineage>
        <taxon>Bacteria</taxon>
        <taxon>Pseudomonadati</taxon>
        <taxon>Bacteroidota</taxon>
        <taxon>Flavobacteriia</taxon>
        <taxon>Flavobacteriales</taxon>
        <taxon>Weeksellaceae</taxon>
        <taxon>Chryseobacterium group</taxon>
        <taxon>Chryseobacterium</taxon>
    </lineage>
</organism>
<evidence type="ECO:0000256" key="3">
    <source>
        <dbReference type="ARBA" id="ARBA00022448"/>
    </source>
</evidence>
<dbReference type="SUPFAM" id="SSF56954">
    <property type="entry name" value="Outer membrane efflux proteins (OEP)"/>
    <property type="match status" value="1"/>
</dbReference>
<evidence type="ECO:0000256" key="2">
    <source>
        <dbReference type="ARBA" id="ARBA00007613"/>
    </source>
</evidence>
<keyword evidence="7" id="KW-0998">Cell outer membrane</keyword>
<comment type="similarity">
    <text evidence="2">Belongs to the outer membrane factor (OMF) (TC 1.B.17) family.</text>
</comment>
<accession>A0A6N4XNV1</accession>
<protein>
    <recommendedName>
        <fullName evidence="11">Outer membrane protein TolC</fullName>
    </recommendedName>
</protein>
<keyword evidence="6" id="KW-0472">Membrane</keyword>
<dbReference type="AlphaFoldDB" id="A0A6N4XNV1"/>
<reference evidence="9 10" key="1">
    <citation type="submission" date="2020-01" db="EMBL/GenBank/DDBJ databases">
        <authorList>
            <person name="Rodrigo-Torres L."/>
            <person name="Arahal R. D."/>
            <person name="Lucena T."/>
        </authorList>
    </citation>
    <scope>NUCLEOTIDE SEQUENCE [LARGE SCALE GENOMIC DNA]</scope>
    <source>
        <strain evidence="9 10">CECT 9393</strain>
    </source>
</reference>
<name>A0A6N4XNV1_9FLAO</name>
<dbReference type="Proteomes" id="UP000445309">
    <property type="component" value="Unassembled WGS sequence"/>
</dbReference>
<proteinExistence type="inferred from homology"/>
<evidence type="ECO:0000256" key="6">
    <source>
        <dbReference type="ARBA" id="ARBA00023136"/>
    </source>
</evidence>
<evidence type="ECO:0000313" key="10">
    <source>
        <dbReference type="Proteomes" id="UP000445309"/>
    </source>
</evidence>
<feature type="coiled-coil region" evidence="8">
    <location>
        <begin position="335"/>
        <end position="387"/>
    </location>
</feature>
<evidence type="ECO:0008006" key="11">
    <source>
        <dbReference type="Google" id="ProtNLM"/>
    </source>
</evidence>
<evidence type="ECO:0000256" key="5">
    <source>
        <dbReference type="ARBA" id="ARBA00022692"/>
    </source>
</evidence>
<dbReference type="InterPro" id="IPR003423">
    <property type="entry name" value="OMP_efflux"/>
</dbReference>
<dbReference type="GO" id="GO:1990281">
    <property type="term" value="C:efflux pump complex"/>
    <property type="evidence" value="ECO:0007669"/>
    <property type="project" value="TreeGrafter"/>
</dbReference>
<dbReference type="PANTHER" id="PTHR30026">
    <property type="entry name" value="OUTER MEMBRANE PROTEIN TOLC"/>
    <property type="match status" value="1"/>
</dbReference>
<keyword evidence="8" id="KW-0175">Coiled coil</keyword>
<evidence type="ECO:0000313" key="9">
    <source>
        <dbReference type="EMBL" id="CAA7387886.1"/>
    </source>
</evidence>
<dbReference type="GO" id="GO:0009279">
    <property type="term" value="C:cell outer membrane"/>
    <property type="evidence" value="ECO:0007669"/>
    <property type="project" value="UniProtKB-SubCell"/>
</dbReference>
<dbReference type="Pfam" id="PF02321">
    <property type="entry name" value="OEP"/>
    <property type="match status" value="1"/>
</dbReference>
<keyword evidence="3" id="KW-0813">Transport</keyword>
<dbReference type="InterPro" id="IPR051906">
    <property type="entry name" value="TolC-like"/>
</dbReference>
<dbReference type="GO" id="GO:0015288">
    <property type="term" value="F:porin activity"/>
    <property type="evidence" value="ECO:0007669"/>
    <property type="project" value="TreeGrafter"/>
</dbReference>
<keyword evidence="4" id="KW-1134">Transmembrane beta strand</keyword>
<dbReference type="Gene3D" id="1.20.1600.10">
    <property type="entry name" value="Outer membrane efflux proteins (OEP)"/>
    <property type="match status" value="1"/>
</dbReference>
<gene>
    <name evidence="9" type="ORF">CHRY9393_01853</name>
</gene>
<evidence type="ECO:0000256" key="8">
    <source>
        <dbReference type="SAM" id="Coils"/>
    </source>
</evidence>
<keyword evidence="5" id="KW-0812">Transmembrane</keyword>
<keyword evidence="10" id="KW-1185">Reference proteome</keyword>
<comment type="subcellular location">
    <subcellularLocation>
        <location evidence="1">Cell outer membrane</location>
    </subcellularLocation>
</comment>
<dbReference type="EMBL" id="CACVBY010000037">
    <property type="protein sequence ID" value="CAA7387886.1"/>
    <property type="molecule type" value="Genomic_DNA"/>
</dbReference>